<keyword evidence="2" id="KW-0053">Apoptosis</keyword>
<evidence type="ECO:0000313" key="5">
    <source>
        <dbReference type="EMBL" id="KAF8469276.1"/>
    </source>
</evidence>
<protein>
    <submittedName>
        <fullName evidence="5">Caspase domain-containing protein</fullName>
    </submittedName>
</protein>
<proteinExistence type="inferred from homology"/>
<evidence type="ECO:0000313" key="6">
    <source>
        <dbReference type="Proteomes" id="UP000759537"/>
    </source>
</evidence>
<dbReference type="SUPFAM" id="SSF52129">
    <property type="entry name" value="Caspase-like"/>
    <property type="match status" value="1"/>
</dbReference>
<accession>A0A9P5JXS9</accession>
<dbReference type="InterPro" id="IPR029030">
    <property type="entry name" value="Caspase-like_dom_sf"/>
</dbReference>
<evidence type="ECO:0000256" key="1">
    <source>
        <dbReference type="ARBA" id="ARBA00009005"/>
    </source>
</evidence>
<reference evidence="5" key="1">
    <citation type="submission" date="2019-10" db="EMBL/GenBank/DDBJ databases">
        <authorList>
            <consortium name="DOE Joint Genome Institute"/>
            <person name="Kuo A."/>
            <person name="Miyauchi S."/>
            <person name="Kiss E."/>
            <person name="Drula E."/>
            <person name="Kohler A."/>
            <person name="Sanchez-Garcia M."/>
            <person name="Andreopoulos B."/>
            <person name="Barry K.W."/>
            <person name="Bonito G."/>
            <person name="Buee M."/>
            <person name="Carver A."/>
            <person name="Chen C."/>
            <person name="Cichocki N."/>
            <person name="Clum A."/>
            <person name="Culley D."/>
            <person name="Crous P.W."/>
            <person name="Fauchery L."/>
            <person name="Girlanda M."/>
            <person name="Hayes R."/>
            <person name="Keri Z."/>
            <person name="LaButti K."/>
            <person name="Lipzen A."/>
            <person name="Lombard V."/>
            <person name="Magnuson J."/>
            <person name="Maillard F."/>
            <person name="Morin E."/>
            <person name="Murat C."/>
            <person name="Nolan M."/>
            <person name="Ohm R."/>
            <person name="Pangilinan J."/>
            <person name="Pereira M."/>
            <person name="Perotto S."/>
            <person name="Peter M."/>
            <person name="Riley R."/>
            <person name="Sitrit Y."/>
            <person name="Stielow B."/>
            <person name="Szollosi G."/>
            <person name="Zifcakova L."/>
            <person name="Stursova M."/>
            <person name="Spatafora J.W."/>
            <person name="Tedersoo L."/>
            <person name="Vaario L.-M."/>
            <person name="Yamada A."/>
            <person name="Yan M."/>
            <person name="Wang P."/>
            <person name="Xu J."/>
            <person name="Bruns T."/>
            <person name="Baldrian P."/>
            <person name="Vilgalys R."/>
            <person name="Henrissat B."/>
            <person name="Grigoriev I.V."/>
            <person name="Hibbett D."/>
            <person name="Nagy L.G."/>
            <person name="Martin F.M."/>
        </authorList>
    </citation>
    <scope>NUCLEOTIDE SEQUENCE</scope>
    <source>
        <strain evidence="5">Prilba</strain>
    </source>
</reference>
<keyword evidence="3" id="KW-0378">Hydrolase</keyword>
<organism evidence="5 6">
    <name type="scientific">Russula ochroleuca</name>
    <dbReference type="NCBI Taxonomy" id="152965"/>
    <lineage>
        <taxon>Eukaryota</taxon>
        <taxon>Fungi</taxon>
        <taxon>Dikarya</taxon>
        <taxon>Basidiomycota</taxon>
        <taxon>Agaricomycotina</taxon>
        <taxon>Agaricomycetes</taxon>
        <taxon>Russulales</taxon>
        <taxon>Russulaceae</taxon>
        <taxon>Russula</taxon>
    </lineage>
</organism>
<dbReference type="InterPro" id="IPR050452">
    <property type="entry name" value="Metacaspase"/>
</dbReference>
<dbReference type="AlphaFoldDB" id="A0A9P5JXS9"/>
<name>A0A9P5JXS9_9AGAM</name>
<dbReference type="Gene3D" id="3.40.50.12660">
    <property type="match status" value="1"/>
</dbReference>
<keyword evidence="3" id="KW-0645">Protease</keyword>
<keyword evidence="3" id="KW-0788">Thiol protease</keyword>
<evidence type="ECO:0000256" key="3">
    <source>
        <dbReference type="ARBA" id="ARBA00022807"/>
    </source>
</evidence>
<comment type="caution">
    <text evidence="5">The sequence shown here is derived from an EMBL/GenBank/DDBJ whole genome shotgun (WGS) entry which is preliminary data.</text>
</comment>
<reference evidence="5" key="2">
    <citation type="journal article" date="2020" name="Nat. Commun.">
        <title>Large-scale genome sequencing of mycorrhizal fungi provides insights into the early evolution of symbiotic traits.</title>
        <authorList>
            <person name="Miyauchi S."/>
            <person name="Kiss E."/>
            <person name="Kuo A."/>
            <person name="Drula E."/>
            <person name="Kohler A."/>
            <person name="Sanchez-Garcia M."/>
            <person name="Morin E."/>
            <person name="Andreopoulos B."/>
            <person name="Barry K.W."/>
            <person name="Bonito G."/>
            <person name="Buee M."/>
            <person name="Carver A."/>
            <person name="Chen C."/>
            <person name="Cichocki N."/>
            <person name="Clum A."/>
            <person name="Culley D."/>
            <person name="Crous P.W."/>
            <person name="Fauchery L."/>
            <person name="Girlanda M."/>
            <person name="Hayes R.D."/>
            <person name="Keri Z."/>
            <person name="LaButti K."/>
            <person name="Lipzen A."/>
            <person name="Lombard V."/>
            <person name="Magnuson J."/>
            <person name="Maillard F."/>
            <person name="Murat C."/>
            <person name="Nolan M."/>
            <person name="Ohm R.A."/>
            <person name="Pangilinan J."/>
            <person name="Pereira M.F."/>
            <person name="Perotto S."/>
            <person name="Peter M."/>
            <person name="Pfister S."/>
            <person name="Riley R."/>
            <person name="Sitrit Y."/>
            <person name="Stielow J.B."/>
            <person name="Szollosi G."/>
            <person name="Zifcakova L."/>
            <person name="Stursova M."/>
            <person name="Spatafora J.W."/>
            <person name="Tedersoo L."/>
            <person name="Vaario L.M."/>
            <person name="Yamada A."/>
            <person name="Yan M."/>
            <person name="Wang P."/>
            <person name="Xu J."/>
            <person name="Bruns T."/>
            <person name="Baldrian P."/>
            <person name="Vilgalys R."/>
            <person name="Dunand C."/>
            <person name="Henrissat B."/>
            <person name="Grigoriev I.V."/>
            <person name="Hibbett D."/>
            <person name="Nagy L.G."/>
            <person name="Martin F.M."/>
        </authorList>
    </citation>
    <scope>NUCLEOTIDE SEQUENCE</scope>
    <source>
        <strain evidence="5">Prilba</strain>
    </source>
</reference>
<dbReference type="Proteomes" id="UP000759537">
    <property type="component" value="Unassembled WGS sequence"/>
</dbReference>
<sequence>MAFLLEAPHSLRSRVPPDTLPPNHKALLLGISYLLPPEDSESGSRPNPLEGPLNDTKEMKTMLIDLFRYREQDIFVMTDEEKNVGTEHWPSKENILRAMDNLVRDATPGDAFVFYYAGHGGRDDVGGKGAYILTCDDQKILDHDIRKHLVDPLTKGCRMTAILDACYSGMLLNLEHYDCHCFIRRRSQSFSEKRKHLTPNKPAKRRHSEAALRPWVMRNDAHLRSAFKRAATIARVVIRLKFLVANKPKNLQDVDGPPTPRSRCGSCFCIYELLNSPLVISVSACSFNESTWDDSERKGKGMTVKLIKILRQNPSIQVGDLDEQLKKCLSKLAFKRVRKVRAAFRTYTAMLPHEKRIKLEQKYASQGVFDFKSQTAQFGSLHPLRRNDQFILERCHTGDLFH</sequence>
<evidence type="ECO:0000259" key="4">
    <source>
        <dbReference type="Pfam" id="PF00656"/>
    </source>
</evidence>
<gene>
    <name evidence="5" type="ORF">DFH94DRAFT_774348</name>
</gene>
<feature type="domain" description="Peptidase C14 caspase" evidence="4">
    <location>
        <begin position="25"/>
        <end position="335"/>
    </location>
</feature>
<evidence type="ECO:0000256" key="2">
    <source>
        <dbReference type="ARBA" id="ARBA00022703"/>
    </source>
</evidence>
<dbReference type="OrthoDB" id="3223806at2759"/>
<dbReference type="InterPro" id="IPR011600">
    <property type="entry name" value="Pept_C14_caspase"/>
</dbReference>
<dbReference type="GO" id="GO:0006915">
    <property type="term" value="P:apoptotic process"/>
    <property type="evidence" value="ECO:0007669"/>
    <property type="project" value="UniProtKB-KW"/>
</dbReference>
<dbReference type="GO" id="GO:0005737">
    <property type="term" value="C:cytoplasm"/>
    <property type="evidence" value="ECO:0007669"/>
    <property type="project" value="TreeGrafter"/>
</dbReference>
<keyword evidence="6" id="KW-1185">Reference proteome</keyword>
<dbReference type="Pfam" id="PF00656">
    <property type="entry name" value="Peptidase_C14"/>
    <property type="match status" value="1"/>
</dbReference>
<dbReference type="PANTHER" id="PTHR48104">
    <property type="entry name" value="METACASPASE-4"/>
    <property type="match status" value="1"/>
</dbReference>
<dbReference type="GO" id="GO:0004197">
    <property type="term" value="F:cysteine-type endopeptidase activity"/>
    <property type="evidence" value="ECO:0007669"/>
    <property type="project" value="InterPro"/>
</dbReference>
<dbReference type="GO" id="GO:0006508">
    <property type="term" value="P:proteolysis"/>
    <property type="evidence" value="ECO:0007669"/>
    <property type="project" value="InterPro"/>
</dbReference>
<dbReference type="PANTHER" id="PTHR48104:SF30">
    <property type="entry name" value="METACASPASE-1"/>
    <property type="match status" value="1"/>
</dbReference>
<dbReference type="EMBL" id="WHVB01000029">
    <property type="protein sequence ID" value="KAF8469276.1"/>
    <property type="molecule type" value="Genomic_DNA"/>
</dbReference>
<comment type="similarity">
    <text evidence="1">Belongs to the peptidase C14B family.</text>
</comment>